<evidence type="ECO:0000259" key="1">
    <source>
        <dbReference type="Pfam" id="PF04773"/>
    </source>
</evidence>
<dbReference type="Proteomes" id="UP000474175">
    <property type="component" value="Unassembled WGS sequence"/>
</dbReference>
<protein>
    <submittedName>
        <fullName evidence="3">DUF4974 domain-containing protein</fullName>
    </submittedName>
</protein>
<dbReference type="Gene3D" id="3.55.50.30">
    <property type="match status" value="1"/>
</dbReference>
<dbReference type="InterPro" id="IPR032508">
    <property type="entry name" value="FecR_C"/>
</dbReference>
<proteinExistence type="predicted"/>
<dbReference type="AlphaFoldDB" id="A0A6L9LIL2"/>
<evidence type="ECO:0000313" key="3">
    <source>
        <dbReference type="EMBL" id="NDU99071.1"/>
    </source>
</evidence>
<accession>A0A6L9LIL2</accession>
<dbReference type="InterPro" id="IPR006860">
    <property type="entry name" value="FecR"/>
</dbReference>
<sequence length="339" mass="38457">MELPKELLFAYFAGQATSVQQKAVGEWLHRPENLETYFQWLDEWERTYPQYAPNVASNLDLFRQRIESPDEAPSRLVRSSVAETRPFWHPGRWLVAATVTLALLISGWLFRKPLFYQTIATSSHQLRALNLPDGSTVALNSNSSIDIPRLGYGWLSREVTLRGDAVFDVKHLPNNQPFIVQVTDGLAVEVLGTEFSVRSHAAQAEVVLKRGRVNLHYVATDRASRQLLMKPGDRVTLDKRGTLHLQDHTDTTRFANWRYRLFNFNDTPLRDVARQIQTVFGVTVQLNDPALAHRTLTGTIRAGSSDELAEALAELLDLKVSHRDQKLIFSTTSEILITQ</sequence>
<dbReference type="EMBL" id="JAAFZH010000023">
    <property type="protein sequence ID" value="NDU99071.1"/>
    <property type="molecule type" value="Genomic_DNA"/>
</dbReference>
<dbReference type="PIRSF" id="PIRSF018266">
    <property type="entry name" value="FecR"/>
    <property type="match status" value="1"/>
</dbReference>
<dbReference type="InterPro" id="IPR012373">
    <property type="entry name" value="Ferrdict_sens_TM"/>
</dbReference>
<feature type="domain" description="Protein FecR C-terminal" evidence="2">
    <location>
        <begin position="262"/>
        <end position="327"/>
    </location>
</feature>
<dbReference type="PANTHER" id="PTHR30273:SF2">
    <property type="entry name" value="PROTEIN FECR"/>
    <property type="match status" value="1"/>
</dbReference>
<gene>
    <name evidence="3" type="ORF">GK108_29600</name>
</gene>
<dbReference type="GO" id="GO:0016989">
    <property type="term" value="F:sigma factor antagonist activity"/>
    <property type="evidence" value="ECO:0007669"/>
    <property type="project" value="TreeGrafter"/>
</dbReference>
<evidence type="ECO:0000313" key="4">
    <source>
        <dbReference type="Proteomes" id="UP000474175"/>
    </source>
</evidence>
<organism evidence="3 4">
    <name type="scientific">Spirosoma terrae</name>
    <dbReference type="NCBI Taxonomy" id="1968276"/>
    <lineage>
        <taxon>Bacteria</taxon>
        <taxon>Pseudomonadati</taxon>
        <taxon>Bacteroidota</taxon>
        <taxon>Cytophagia</taxon>
        <taxon>Cytophagales</taxon>
        <taxon>Cytophagaceae</taxon>
        <taxon>Spirosoma</taxon>
    </lineage>
</organism>
<name>A0A6L9LIL2_9BACT</name>
<dbReference type="RefSeq" id="WP_163955202.1">
    <property type="nucleotide sequence ID" value="NZ_JAAFZH010000023.1"/>
</dbReference>
<dbReference type="Gene3D" id="2.60.120.1440">
    <property type="match status" value="1"/>
</dbReference>
<reference evidence="3 4" key="1">
    <citation type="submission" date="2020-02" db="EMBL/GenBank/DDBJ databases">
        <title>Draft genome sequence of two Spirosoma agri KCTC 52727 and Spirosoma terrae KCTC 52035.</title>
        <authorList>
            <person name="Rojas J."/>
            <person name="Ambika Manirajan B."/>
            <person name="Suarez C."/>
            <person name="Ratering S."/>
            <person name="Schnell S."/>
        </authorList>
    </citation>
    <scope>NUCLEOTIDE SEQUENCE [LARGE SCALE GENOMIC DNA]</scope>
    <source>
        <strain evidence="3 4">KCTC 52035</strain>
    </source>
</reference>
<evidence type="ECO:0000259" key="2">
    <source>
        <dbReference type="Pfam" id="PF16344"/>
    </source>
</evidence>
<keyword evidence="4" id="KW-1185">Reference proteome</keyword>
<dbReference type="Pfam" id="PF16344">
    <property type="entry name" value="FecR_C"/>
    <property type="match status" value="1"/>
</dbReference>
<comment type="caution">
    <text evidence="3">The sequence shown here is derived from an EMBL/GenBank/DDBJ whole genome shotgun (WGS) entry which is preliminary data.</text>
</comment>
<feature type="domain" description="FecR protein" evidence="1">
    <location>
        <begin position="118"/>
        <end position="213"/>
    </location>
</feature>
<dbReference type="PANTHER" id="PTHR30273">
    <property type="entry name" value="PERIPLASMIC SIGNAL SENSOR AND SIGMA FACTOR ACTIVATOR FECR-RELATED"/>
    <property type="match status" value="1"/>
</dbReference>
<dbReference type="Pfam" id="PF04773">
    <property type="entry name" value="FecR"/>
    <property type="match status" value="1"/>
</dbReference>